<dbReference type="RefSeq" id="WP_119701060.1">
    <property type="nucleotide sequence ID" value="NZ_QJSA01000005.1"/>
</dbReference>
<keyword evidence="4" id="KW-1185">Reference proteome</keyword>
<sequence length="149" mass="17070">MTTLRQILYGLCLLTALALLFWGQHQRLLSERATKLLAHERAERAQERVSSQEAVISELQENIQAERAAQMRLRSQQENIRRALHQREQQIEVLKNENQQLQAWAGVPLPAAARRLRERPTISSAADYQAWLSGSRALQLASDQPPQQQ</sequence>
<gene>
    <name evidence="3" type="ORF">C2846_07000</name>
</gene>
<proteinExistence type="predicted"/>
<protein>
    <submittedName>
        <fullName evidence="3">Peptidase</fullName>
    </submittedName>
</protein>
<feature type="transmembrane region" description="Helical" evidence="2">
    <location>
        <begin position="6"/>
        <end position="23"/>
    </location>
</feature>
<organism evidence="3 4">
    <name type="scientific">Pseudomonas jilinensis</name>
    <dbReference type="NCBI Taxonomy" id="2078689"/>
    <lineage>
        <taxon>Bacteria</taxon>
        <taxon>Pseudomonadati</taxon>
        <taxon>Pseudomonadota</taxon>
        <taxon>Gammaproteobacteria</taxon>
        <taxon>Pseudomonadales</taxon>
        <taxon>Pseudomonadaceae</taxon>
        <taxon>Pseudomonas</taxon>
    </lineage>
</organism>
<dbReference type="NCBIfam" id="TIGR03495">
    <property type="entry name" value="phage_LysB"/>
    <property type="match status" value="1"/>
</dbReference>
<reference evidence="3 4" key="1">
    <citation type="submission" date="2018-06" db="EMBL/GenBank/DDBJ databases">
        <title>Pseudomonas jilinensis sp. nov., isolated from the production water of Jilin Oilfield in China.</title>
        <authorList>
            <person name="Wang J."/>
        </authorList>
    </citation>
    <scope>NUCLEOTIDE SEQUENCE [LARGE SCALE GENOMIC DNA]</scope>
    <source>
        <strain evidence="3 4">JS15-10A1</strain>
    </source>
</reference>
<keyword evidence="1" id="KW-0175">Coiled coil</keyword>
<evidence type="ECO:0000313" key="4">
    <source>
        <dbReference type="Proteomes" id="UP000265745"/>
    </source>
</evidence>
<dbReference type="InterPro" id="IPR020000">
    <property type="entry name" value="Phage_P2_LysB"/>
</dbReference>
<dbReference type="EMBL" id="QJSA01000005">
    <property type="protein sequence ID" value="RHW21691.1"/>
    <property type="molecule type" value="Genomic_DNA"/>
</dbReference>
<dbReference type="OrthoDB" id="8658549at2"/>
<evidence type="ECO:0000256" key="1">
    <source>
        <dbReference type="SAM" id="Coils"/>
    </source>
</evidence>
<dbReference type="Proteomes" id="UP000265745">
    <property type="component" value="Unassembled WGS sequence"/>
</dbReference>
<keyword evidence="2" id="KW-1133">Transmembrane helix</keyword>
<evidence type="ECO:0000256" key="2">
    <source>
        <dbReference type="SAM" id="Phobius"/>
    </source>
</evidence>
<dbReference type="AlphaFoldDB" id="A0A396S6G6"/>
<feature type="coiled-coil region" evidence="1">
    <location>
        <begin position="42"/>
        <end position="104"/>
    </location>
</feature>
<accession>A0A396S6G6</accession>
<evidence type="ECO:0000313" key="3">
    <source>
        <dbReference type="EMBL" id="RHW21691.1"/>
    </source>
</evidence>
<name>A0A396S6G6_9PSED</name>
<comment type="caution">
    <text evidence="3">The sequence shown here is derived from an EMBL/GenBank/DDBJ whole genome shotgun (WGS) entry which is preliminary data.</text>
</comment>
<keyword evidence="2" id="KW-0472">Membrane</keyword>
<keyword evidence="2" id="KW-0812">Transmembrane</keyword>